<comment type="caution">
    <text evidence="2">The sequence shown here is derived from an EMBL/GenBank/DDBJ whole genome shotgun (WGS) entry which is preliminary data.</text>
</comment>
<dbReference type="InterPro" id="IPR016032">
    <property type="entry name" value="Sig_transdc_resp-reg_C-effctor"/>
</dbReference>
<dbReference type="Gene3D" id="1.10.10.10">
    <property type="entry name" value="Winged helix-like DNA-binding domain superfamily/Winged helix DNA-binding domain"/>
    <property type="match status" value="1"/>
</dbReference>
<dbReference type="SUPFAM" id="SSF46894">
    <property type="entry name" value="C-terminal effector domain of the bipartite response regulators"/>
    <property type="match status" value="1"/>
</dbReference>
<dbReference type="SMART" id="SM00421">
    <property type="entry name" value="HTH_LUXR"/>
    <property type="match status" value="1"/>
</dbReference>
<name>A0A2N5DPG8_9CAUL</name>
<dbReference type="PRINTS" id="PR00038">
    <property type="entry name" value="HTHLUXR"/>
</dbReference>
<dbReference type="InterPro" id="IPR036388">
    <property type="entry name" value="WH-like_DNA-bd_sf"/>
</dbReference>
<dbReference type="AlphaFoldDB" id="A0A2N5DPG8"/>
<dbReference type="RefSeq" id="WP_101717145.1">
    <property type="nucleotide sequence ID" value="NZ_PJRS01000011.1"/>
</dbReference>
<feature type="domain" description="HTH luxR-type" evidence="1">
    <location>
        <begin position="152"/>
        <end position="209"/>
    </location>
</feature>
<keyword evidence="3" id="KW-1185">Reference proteome</keyword>
<evidence type="ECO:0000259" key="1">
    <source>
        <dbReference type="SMART" id="SM00421"/>
    </source>
</evidence>
<evidence type="ECO:0000313" key="3">
    <source>
        <dbReference type="Proteomes" id="UP000234479"/>
    </source>
</evidence>
<dbReference type="GO" id="GO:0003677">
    <property type="term" value="F:DNA binding"/>
    <property type="evidence" value="ECO:0007669"/>
    <property type="project" value="InterPro"/>
</dbReference>
<dbReference type="InterPro" id="IPR000792">
    <property type="entry name" value="Tscrpt_reg_LuxR_C"/>
</dbReference>
<dbReference type="OrthoDB" id="7202404at2"/>
<dbReference type="GO" id="GO:0006355">
    <property type="term" value="P:regulation of DNA-templated transcription"/>
    <property type="evidence" value="ECO:0007669"/>
    <property type="project" value="InterPro"/>
</dbReference>
<accession>A0A2N5DPG8</accession>
<sequence length="214" mass="23207">MYEQDIAPTLDQCAPTAADRIAVEPCSLEAPAPQEDCANWFEHDSIARYVLDHQGNILRANGAARLLTAAGVLGSGGVFICPSHRNRAEFDVLIARLADDRQTNGRMLFRAGDDAWCLLDLVTLPGLDARVFATARPARSISAEAIEPLRAVFGLTRAETSVLSHLTCGEAPKDIGRKMDMSIHTVRAHLRAICMRMGVKGINGALRLSFQLAN</sequence>
<dbReference type="EMBL" id="PJRS01000011">
    <property type="protein sequence ID" value="PLR27948.1"/>
    <property type="molecule type" value="Genomic_DNA"/>
</dbReference>
<dbReference type="Proteomes" id="UP000234479">
    <property type="component" value="Unassembled WGS sequence"/>
</dbReference>
<evidence type="ECO:0000313" key="2">
    <source>
        <dbReference type="EMBL" id="PLR27948.1"/>
    </source>
</evidence>
<organism evidence="2 3">
    <name type="scientific">Caulobacter zeae</name>
    <dbReference type="NCBI Taxonomy" id="2055137"/>
    <lineage>
        <taxon>Bacteria</taxon>
        <taxon>Pseudomonadati</taxon>
        <taxon>Pseudomonadota</taxon>
        <taxon>Alphaproteobacteria</taxon>
        <taxon>Caulobacterales</taxon>
        <taxon>Caulobacteraceae</taxon>
        <taxon>Caulobacter</taxon>
    </lineage>
</organism>
<proteinExistence type="predicted"/>
<gene>
    <name evidence="2" type="ORF">SGCZBJ_06260</name>
</gene>
<reference evidence="2 3" key="1">
    <citation type="submission" date="2017-12" db="EMBL/GenBank/DDBJ databases">
        <title>The genome sequence of Caulobacter sp. 410.</title>
        <authorList>
            <person name="Gao J."/>
            <person name="Mao X."/>
            <person name="Sun J."/>
        </authorList>
    </citation>
    <scope>NUCLEOTIDE SEQUENCE [LARGE SCALE GENOMIC DNA]</scope>
    <source>
        <strain evidence="2 3">410</strain>
    </source>
</reference>
<protein>
    <recommendedName>
        <fullName evidence="1">HTH luxR-type domain-containing protein</fullName>
    </recommendedName>
</protein>
<dbReference type="Pfam" id="PF00196">
    <property type="entry name" value="GerE"/>
    <property type="match status" value="1"/>
</dbReference>